<proteinExistence type="predicted"/>
<feature type="region of interest" description="Disordered" evidence="1">
    <location>
        <begin position="216"/>
        <end position="267"/>
    </location>
</feature>
<dbReference type="Proteomes" id="UP001221142">
    <property type="component" value="Unassembled WGS sequence"/>
</dbReference>
<keyword evidence="3" id="KW-1185">Reference proteome</keyword>
<comment type="caution">
    <text evidence="2">The sequence shown here is derived from an EMBL/GenBank/DDBJ whole genome shotgun (WGS) entry which is preliminary data.</text>
</comment>
<sequence length="267" mass="29029">MSHLPLSPLPSSTCFFAFKMLSPLTFSPSGTAARWSGSTIPPSTSISDLPFELPDRGQIQRVHYPIPVRDRRGYYHSPRTAFLNQVAANRRDHRWKDAGLGLGIGLAGVTTRFGVVQSNYILSQDPLFLDTLGPVNEPPTKLSDLSRKVEAEPEAEYDSDTEQGCLACLWTAVAGFLGASSSASTSRAAAQHRPATPHPAHDMIELVEIELTPPVHAHGNSASRLESPTPASPPRELPHSCSPVRRPPLRYCTPRSMLEESDITDSA</sequence>
<protein>
    <submittedName>
        <fullName evidence="2">Uncharacterized protein</fullName>
    </submittedName>
</protein>
<evidence type="ECO:0000256" key="1">
    <source>
        <dbReference type="SAM" id="MobiDB-lite"/>
    </source>
</evidence>
<dbReference type="EMBL" id="JARKIF010000003">
    <property type="protein sequence ID" value="KAJ7643841.1"/>
    <property type="molecule type" value="Genomic_DNA"/>
</dbReference>
<accession>A0AAD7CCM7</accession>
<dbReference type="AlphaFoldDB" id="A0AAD7CCM7"/>
<reference evidence="2" key="1">
    <citation type="submission" date="2023-03" db="EMBL/GenBank/DDBJ databases">
        <title>Massive genome expansion in bonnet fungi (Mycena s.s.) driven by repeated elements and novel gene families across ecological guilds.</title>
        <authorList>
            <consortium name="Lawrence Berkeley National Laboratory"/>
            <person name="Harder C.B."/>
            <person name="Miyauchi S."/>
            <person name="Viragh M."/>
            <person name="Kuo A."/>
            <person name="Thoen E."/>
            <person name="Andreopoulos B."/>
            <person name="Lu D."/>
            <person name="Skrede I."/>
            <person name="Drula E."/>
            <person name="Henrissat B."/>
            <person name="Morin E."/>
            <person name="Kohler A."/>
            <person name="Barry K."/>
            <person name="LaButti K."/>
            <person name="Morin E."/>
            <person name="Salamov A."/>
            <person name="Lipzen A."/>
            <person name="Mereny Z."/>
            <person name="Hegedus B."/>
            <person name="Baldrian P."/>
            <person name="Stursova M."/>
            <person name="Weitz H."/>
            <person name="Taylor A."/>
            <person name="Grigoriev I.V."/>
            <person name="Nagy L.G."/>
            <person name="Martin F."/>
            <person name="Kauserud H."/>
        </authorList>
    </citation>
    <scope>NUCLEOTIDE SEQUENCE</scope>
    <source>
        <strain evidence="2">9284</strain>
    </source>
</reference>
<evidence type="ECO:0000313" key="3">
    <source>
        <dbReference type="Proteomes" id="UP001221142"/>
    </source>
</evidence>
<evidence type="ECO:0000313" key="2">
    <source>
        <dbReference type="EMBL" id="KAJ7643841.1"/>
    </source>
</evidence>
<gene>
    <name evidence="2" type="ORF">FB45DRAFT_1052721</name>
</gene>
<organism evidence="2 3">
    <name type="scientific">Roridomyces roridus</name>
    <dbReference type="NCBI Taxonomy" id="1738132"/>
    <lineage>
        <taxon>Eukaryota</taxon>
        <taxon>Fungi</taxon>
        <taxon>Dikarya</taxon>
        <taxon>Basidiomycota</taxon>
        <taxon>Agaricomycotina</taxon>
        <taxon>Agaricomycetes</taxon>
        <taxon>Agaricomycetidae</taxon>
        <taxon>Agaricales</taxon>
        <taxon>Marasmiineae</taxon>
        <taxon>Mycenaceae</taxon>
        <taxon>Roridomyces</taxon>
    </lineage>
</organism>
<name>A0AAD7CCM7_9AGAR</name>